<keyword evidence="1" id="KW-0812">Transmembrane</keyword>
<dbReference type="Proteomes" id="UP001344447">
    <property type="component" value="Unassembled WGS sequence"/>
</dbReference>
<dbReference type="EMBL" id="JAVFKY010000005">
    <property type="protein sequence ID" value="KAK5576506.1"/>
    <property type="molecule type" value="Genomic_DNA"/>
</dbReference>
<keyword evidence="2" id="KW-0732">Signal</keyword>
<organism evidence="3 4">
    <name type="scientific">Dictyostelium firmibasis</name>
    <dbReference type="NCBI Taxonomy" id="79012"/>
    <lineage>
        <taxon>Eukaryota</taxon>
        <taxon>Amoebozoa</taxon>
        <taxon>Evosea</taxon>
        <taxon>Eumycetozoa</taxon>
        <taxon>Dictyostelia</taxon>
        <taxon>Dictyosteliales</taxon>
        <taxon>Dictyosteliaceae</taxon>
        <taxon>Dictyostelium</taxon>
    </lineage>
</organism>
<evidence type="ECO:0000313" key="4">
    <source>
        <dbReference type="Proteomes" id="UP001344447"/>
    </source>
</evidence>
<comment type="caution">
    <text evidence="3">The sequence shown here is derived from an EMBL/GenBank/DDBJ whole genome shotgun (WGS) entry which is preliminary data.</text>
</comment>
<name>A0AAN7TUX7_9MYCE</name>
<gene>
    <name evidence="3" type="ORF">RB653_007650</name>
</gene>
<feature type="chain" id="PRO_5043008578" description="EGF-like domain-containing protein" evidence="2">
    <location>
        <begin position="20"/>
        <end position="499"/>
    </location>
</feature>
<proteinExistence type="predicted"/>
<dbReference type="Gene3D" id="2.60.120.260">
    <property type="entry name" value="Galactose-binding domain-like"/>
    <property type="match status" value="1"/>
</dbReference>
<dbReference type="AlphaFoldDB" id="A0AAN7TUX7"/>
<evidence type="ECO:0000256" key="1">
    <source>
        <dbReference type="SAM" id="Phobius"/>
    </source>
</evidence>
<feature type="signal peptide" evidence="2">
    <location>
        <begin position="1"/>
        <end position="19"/>
    </location>
</feature>
<accession>A0AAN7TUX7</accession>
<protein>
    <recommendedName>
        <fullName evidence="5">EGF-like domain-containing protein</fullName>
    </recommendedName>
</protein>
<evidence type="ECO:0000256" key="2">
    <source>
        <dbReference type="SAM" id="SignalP"/>
    </source>
</evidence>
<keyword evidence="4" id="KW-1185">Reference proteome</keyword>
<sequence length="499" mass="56025">MKLLLLLLIFIYHQNIINGDNSCEPEILTISEINPYNADSPIEITGTFCTKDIANISFYIGGNSQLLCENININDSYESLTCSLSNSLDPSTIPPINFNQFYNVSIEFNETVNLNTTTINYPYYLYVNSSCPSGCTNHGICDIGNTCRCDNKYASFNCAYKVKNESLLPLPTGTSFNQFKFITTNDIFNIKISHVLAIPSSPSTPSSFRQAVVDNQYITGESSTTTGLSFITLNQNYWLNSLYYNVDYFDRSSMKSTFGFRNYHGSYMPQSSTSSLITISPTINLYYLGDIYNYSSNVCFEMIFELTNLKNNMDSINWEISDSGNSILFNDKKSQSLLLFSLADIYSFNGIVEPNHSFLKLLKVGGSDVDGEVNSEDLINYSKDSMYLSITIKESLITEPTIGTYTIKLMINAYDTPGFVLQGWEIALIVFASVALFSFMVFIIVLIVRARVAKKRTKQLLRLEILDINTPTEENSTLLNTNTSQKISSNNINETTPLL</sequence>
<feature type="transmembrane region" description="Helical" evidence="1">
    <location>
        <begin position="426"/>
        <end position="448"/>
    </location>
</feature>
<evidence type="ECO:0008006" key="5">
    <source>
        <dbReference type="Google" id="ProtNLM"/>
    </source>
</evidence>
<keyword evidence="1" id="KW-1133">Transmembrane helix</keyword>
<keyword evidence="1" id="KW-0472">Membrane</keyword>
<evidence type="ECO:0000313" key="3">
    <source>
        <dbReference type="EMBL" id="KAK5576506.1"/>
    </source>
</evidence>
<reference evidence="3 4" key="1">
    <citation type="submission" date="2023-11" db="EMBL/GenBank/DDBJ databases">
        <title>Dfirmibasis_genome.</title>
        <authorList>
            <person name="Edelbroek B."/>
            <person name="Kjellin J."/>
            <person name="Jerlstrom-Hultqvist J."/>
            <person name="Soderbom F."/>
        </authorList>
    </citation>
    <scope>NUCLEOTIDE SEQUENCE [LARGE SCALE GENOMIC DNA]</scope>
    <source>
        <strain evidence="3 4">TNS-C-14</strain>
    </source>
</reference>